<organism evidence="1 2">
    <name type="scientific">Nitritalea halalkaliphila LW7</name>
    <dbReference type="NCBI Taxonomy" id="1189621"/>
    <lineage>
        <taxon>Bacteria</taxon>
        <taxon>Pseudomonadati</taxon>
        <taxon>Bacteroidota</taxon>
        <taxon>Cytophagia</taxon>
        <taxon>Cytophagales</taxon>
        <taxon>Cyclobacteriaceae</taxon>
        <taxon>Nitritalea</taxon>
    </lineage>
</organism>
<dbReference type="EMBL" id="AJYA01000090">
    <property type="protein sequence ID" value="EIM72319.1"/>
    <property type="molecule type" value="Genomic_DNA"/>
</dbReference>
<evidence type="ECO:0000313" key="1">
    <source>
        <dbReference type="EMBL" id="EIM72319.1"/>
    </source>
</evidence>
<keyword evidence="2" id="KW-1185">Reference proteome</keyword>
<accession>I5BRW7</accession>
<dbReference type="OrthoDB" id="1452810at2"/>
<dbReference type="AlphaFoldDB" id="I5BRW7"/>
<protein>
    <submittedName>
        <fullName evidence="1">CRISPR-associated protein</fullName>
    </submittedName>
</protein>
<gene>
    <name evidence="1" type="ORF">A3SI_19847</name>
</gene>
<comment type="caution">
    <text evidence="1">The sequence shown here is derived from an EMBL/GenBank/DDBJ whole genome shotgun (WGS) entry which is preliminary data.</text>
</comment>
<sequence length="117" mass="13705">MLLNLSNHPVSRWPEMQLKEAELHFGSVQDMPFPLIDPAWDERQVAELVTLYFEEIVKLHPRCVHLMGELTFTFGLVEKLKRESIPVIASTTHRVVVELPDGSKNVKFEFIRFRKYL</sequence>
<dbReference type="RefSeq" id="WP_009057649.1">
    <property type="nucleotide sequence ID" value="NZ_AJYA01000090.1"/>
</dbReference>
<reference evidence="1 2" key="1">
    <citation type="submission" date="2012-05" db="EMBL/GenBank/DDBJ databases">
        <title>Genome sequence of Nitritalea halalkaliphila LW7.</title>
        <authorList>
            <person name="Jangir P.K."/>
            <person name="Singh A."/>
            <person name="Shivaji S."/>
            <person name="Sharma R."/>
        </authorList>
    </citation>
    <scope>NUCLEOTIDE SEQUENCE [LARGE SCALE GENOMIC DNA]</scope>
    <source>
        <strain evidence="1 2">LW7</strain>
    </source>
</reference>
<name>I5BRW7_9BACT</name>
<dbReference type="Proteomes" id="UP000005551">
    <property type="component" value="Unassembled WGS sequence"/>
</dbReference>
<evidence type="ECO:0000313" key="2">
    <source>
        <dbReference type="Proteomes" id="UP000005551"/>
    </source>
</evidence>
<proteinExistence type="predicted"/>